<dbReference type="PANTHER" id="PTHR32278">
    <property type="entry name" value="F-BOX DOMAIN-CONTAINING PROTEIN"/>
    <property type="match status" value="1"/>
</dbReference>
<dbReference type="PANTHER" id="PTHR32278:SF111">
    <property type="entry name" value="F-BOX PROTEIN PP2-B12-RELATED"/>
    <property type="match status" value="1"/>
</dbReference>
<dbReference type="EMBL" id="JBBNAE010000003">
    <property type="protein sequence ID" value="KAK9136981.1"/>
    <property type="molecule type" value="Genomic_DNA"/>
</dbReference>
<keyword evidence="2" id="KW-1185">Reference proteome</keyword>
<comment type="caution">
    <text evidence="1">The sequence shown here is derived from an EMBL/GenBank/DDBJ whole genome shotgun (WGS) entry which is preliminary data.</text>
</comment>
<dbReference type="InterPro" id="IPR025886">
    <property type="entry name" value="PP2-like"/>
</dbReference>
<dbReference type="Pfam" id="PF14299">
    <property type="entry name" value="PP2"/>
    <property type="match status" value="1"/>
</dbReference>
<evidence type="ECO:0000313" key="2">
    <source>
        <dbReference type="Proteomes" id="UP001417504"/>
    </source>
</evidence>
<name>A0AAP0JNT4_9MAGN</name>
<accession>A0AAP0JNT4</accession>
<dbReference type="AlphaFoldDB" id="A0AAP0JNT4"/>
<proteinExistence type="predicted"/>
<dbReference type="Proteomes" id="UP001417504">
    <property type="component" value="Unassembled WGS sequence"/>
</dbReference>
<protein>
    <submittedName>
        <fullName evidence="1">Uncharacterized protein</fullName>
    </submittedName>
</protein>
<sequence>MTVWKGFLPSDHEKILSRAPGNQSFSSKRELYFLLCNSILIGNDRKRFSLERPTGKKCYAFFARELGIVDSHKKESWSWIPLPGSKFKQLAKANEVWDLKIKHKINTNMLSPNTTYTAYLILSYESDCIGLDVRPADTRVKFGGTKFSGKALLCQDTELMELWSPVQIPRQREDGWMEIELGDFFNNGGDGKVKMALKDTDTSTPKCGFVIIGMEVRPKKNN</sequence>
<reference evidence="1 2" key="1">
    <citation type="submission" date="2024-01" db="EMBL/GenBank/DDBJ databases">
        <title>Genome assemblies of Stephania.</title>
        <authorList>
            <person name="Yang L."/>
        </authorList>
    </citation>
    <scope>NUCLEOTIDE SEQUENCE [LARGE SCALE GENOMIC DNA]</scope>
    <source>
        <strain evidence="1">QJT</strain>
        <tissue evidence="1">Leaf</tissue>
    </source>
</reference>
<evidence type="ECO:0000313" key="1">
    <source>
        <dbReference type="EMBL" id="KAK9136981.1"/>
    </source>
</evidence>
<gene>
    <name evidence="1" type="ORF">Sjap_007575</name>
</gene>
<organism evidence="1 2">
    <name type="scientific">Stephania japonica</name>
    <dbReference type="NCBI Taxonomy" id="461633"/>
    <lineage>
        <taxon>Eukaryota</taxon>
        <taxon>Viridiplantae</taxon>
        <taxon>Streptophyta</taxon>
        <taxon>Embryophyta</taxon>
        <taxon>Tracheophyta</taxon>
        <taxon>Spermatophyta</taxon>
        <taxon>Magnoliopsida</taxon>
        <taxon>Ranunculales</taxon>
        <taxon>Menispermaceae</taxon>
        <taxon>Menispermoideae</taxon>
        <taxon>Cissampelideae</taxon>
        <taxon>Stephania</taxon>
    </lineage>
</organism>